<name>H2XSL0_CIOIN</name>
<dbReference type="AlphaFoldDB" id="H2XSL0"/>
<accession>H2XSL0</accession>
<keyword evidence="1" id="KW-0732">Signal</keyword>
<proteinExistence type="predicted"/>
<dbReference type="Ensembl" id="ENSCINT00000035267.1">
    <property type="protein sequence ID" value="ENSCINP00000032644.1"/>
    <property type="gene ID" value="ENSCING00000022008.1"/>
</dbReference>
<sequence length="439" mass="49650">TKKTKTNILQLSIFILLLAGLVSNTYATSVEIRAPLSKECNQPNVSIQIDLQFDLTHSQVLILRLQKTSCSYAFINGVSESETVFSCGHLNQLYLFGRCSVSVSPVPQNCKSIMIARYIILEVAVVLPKQMVSVGENVTVYSKILNLRQYSEFFIVTVSCSISFGKSSPVSVETYRKAPFYHQFLFPQRQDVWFSCEIPGEEIIRAYGAVNVESNLNIDNLKITSRSQPTRFLTDTTLLFQYIYQYPIQHCFVLRTYQSCDRTKTFSQTKYENKDLIDVQFQLTTDIQSSIGPGIHPFTLFMQNNISDVKYISTVWINKQVTGIKVTCDLFVGIYPNQFIINITLEEGCPANITIEINKYPNNELVSQMKTLCSNPDECKLVQVKTSLKKAGEKYKVTVFANNQISNDSAVSQVFETVPQIYDAYMTSDGPLYANVPTN</sequence>
<feature type="signal peptide" evidence="1">
    <location>
        <begin position="1"/>
        <end position="27"/>
    </location>
</feature>
<evidence type="ECO:0000313" key="2">
    <source>
        <dbReference type="Ensembl" id="ENSCINP00000032644.1"/>
    </source>
</evidence>
<dbReference type="EMBL" id="EAAA01002395">
    <property type="status" value="NOT_ANNOTATED_CDS"/>
    <property type="molecule type" value="Genomic_DNA"/>
</dbReference>
<evidence type="ECO:0000256" key="1">
    <source>
        <dbReference type="SAM" id="SignalP"/>
    </source>
</evidence>
<dbReference type="InParanoid" id="H2XSL0"/>
<evidence type="ECO:0000313" key="3">
    <source>
        <dbReference type="Proteomes" id="UP000008144"/>
    </source>
</evidence>
<protein>
    <recommendedName>
        <fullName evidence="4">ZP domain-containing protein</fullName>
    </recommendedName>
</protein>
<dbReference type="HOGENOM" id="CLU_661462_0_0_1"/>
<reference evidence="2" key="2">
    <citation type="journal article" date="2008" name="Genome Biol.">
        <title>Improved genome assembly and evidence-based global gene model set for the chordate Ciona intestinalis: new insight into intron and operon populations.</title>
        <authorList>
            <person name="Satou Y."/>
            <person name="Mineta K."/>
            <person name="Ogasawara M."/>
            <person name="Sasakura Y."/>
            <person name="Shoguchi E."/>
            <person name="Ueno K."/>
            <person name="Yamada L."/>
            <person name="Matsumoto J."/>
            <person name="Wasserscheid J."/>
            <person name="Dewar K."/>
            <person name="Wiley G.B."/>
            <person name="Macmil S.L."/>
            <person name="Roe B.A."/>
            <person name="Zeller R.W."/>
            <person name="Hastings K.E."/>
            <person name="Lemaire P."/>
            <person name="Lindquist E."/>
            <person name="Endo T."/>
            <person name="Hotta K."/>
            <person name="Inaba K."/>
        </authorList>
    </citation>
    <scope>NUCLEOTIDE SEQUENCE [LARGE SCALE GENOMIC DNA]</scope>
    <source>
        <strain evidence="2">wild type</strain>
    </source>
</reference>
<dbReference type="Proteomes" id="UP000008144">
    <property type="component" value="Chromosome 7"/>
</dbReference>
<organism evidence="2 3">
    <name type="scientific">Ciona intestinalis</name>
    <name type="common">Transparent sea squirt</name>
    <name type="synonym">Ascidia intestinalis</name>
    <dbReference type="NCBI Taxonomy" id="7719"/>
    <lineage>
        <taxon>Eukaryota</taxon>
        <taxon>Metazoa</taxon>
        <taxon>Chordata</taxon>
        <taxon>Tunicata</taxon>
        <taxon>Ascidiacea</taxon>
        <taxon>Phlebobranchia</taxon>
        <taxon>Cionidae</taxon>
        <taxon>Ciona</taxon>
    </lineage>
</organism>
<reference evidence="2" key="4">
    <citation type="submission" date="2025-09" db="UniProtKB">
        <authorList>
            <consortium name="Ensembl"/>
        </authorList>
    </citation>
    <scope>IDENTIFICATION</scope>
</reference>
<keyword evidence="3" id="KW-1185">Reference proteome</keyword>
<reference evidence="3" key="1">
    <citation type="journal article" date="2002" name="Science">
        <title>The draft genome of Ciona intestinalis: insights into chordate and vertebrate origins.</title>
        <authorList>
            <person name="Dehal P."/>
            <person name="Satou Y."/>
            <person name="Campbell R.K."/>
            <person name="Chapman J."/>
            <person name="Degnan B."/>
            <person name="De Tomaso A."/>
            <person name="Davidson B."/>
            <person name="Di Gregorio A."/>
            <person name="Gelpke M."/>
            <person name="Goodstein D.M."/>
            <person name="Harafuji N."/>
            <person name="Hastings K.E."/>
            <person name="Ho I."/>
            <person name="Hotta K."/>
            <person name="Huang W."/>
            <person name="Kawashima T."/>
            <person name="Lemaire P."/>
            <person name="Martinez D."/>
            <person name="Meinertzhagen I.A."/>
            <person name="Necula S."/>
            <person name="Nonaka M."/>
            <person name="Putnam N."/>
            <person name="Rash S."/>
            <person name="Saiga H."/>
            <person name="Satake M."/>
            <person name="Terry A."/>
            <person name="Yamada L."/>
            <person name="Wang H.G."/>
            <person name="Awazu S."/>
            <person name="Azumi K."/>
            <person name="Boore J."/>
            <person name="Branno M."/>
            <person name="Chin-Bow S."/>
            <person name="DeSantis R."/>
            <person name="Doyle S."/>
            <person name="Francino P."/>
            <person name="Keys D.N."/>
            <person name="Haga S."/>
            <person name="Hayashi H."/>
            <person name="Hino K."/>
            <person name="Imai K.S."/>
            <person name="Inaba K."/>
            <person name="Kano S."/>
            <person name="Kobayashi K."/>
            <person name="Kobayashi M."/>
            <person name="Lee B.I."/>
            <person name="Makabe K.W."/>
            <person name="Manohar C."/>
            <person name="Matassi G."/>
            <person name="Medina M."/>
            <person name="Mochizuki Y."/>
            <person name="Mount S."/>
            <person name="Morishita T."/>
            <person name="Miura S."/>
            <person name="Nakayama A."/>
            <person name="Nishizaka S."/>
            <person name="Nomoto H."/>
            <person name="Ohta F."/>
            <person name="Oishi K."/>
            <person name="Rigoutsos I."/>
            <person name="Sano M."/>
            <person name="Sasaki A."/>
            <person name="Sasakura Y."/>
            <person name="Shoguchi E."/>
            <person name="Shin-i T."/>
            <person name="Spagnuolo A."/>
            <person name="Stainier D."/>
            <person name="Suzuki M.M."/>
            <person name="Tassy O."/>
            <person name="Takatori N."/>
            <person name="Tokuoka M."/>
            <person name="Yagi K."/>
            <person name="Yoshizaki F."/>
            <person name="Wada S."/>
            <person name="Zhang C."/>
            <person name="Hyatt P.D."/>
            <person name="Larimer F."/>
            <person name="Detter C."/>
            <person name="Doggett N."/>
            <person name="Glavina T."/>
            <person name="Hawkins T."/>
            <person name="Richardson P."/>
            <person name="Lucas S."/>
            <person name="Kohara Y."/>
            <person name="Levine M."/>
            <person name="Satoh N."/>
            <person name="Rokhsar D.S."/>
        </authorList>
    </citation>
    <scope>NUCLEOTIDE SEQUENCE [LARGE SCALE GENOMIC DNA]</scope>
</reference>
<reference evidence="2" key="3">
    <citation type="submission" date="2025-08" db="UniProtKB">
        <authorList>
            <consortium name="Ensembl"/>
        </authorList>
    </citation>
    <scope>IDENTIFICATION</scope>
</reference>
<feature type="chain" id="PRO_5003577429" description="ZP domain-containing protein" evidence="1">
    <location>
        <begin position="28"/>
        <end position="439"/>
    </location>
</feature>
<evidence type="ECO:0008006" key="4">
    <source>
        <dbReference type="Google" id="ProtNLM"/>
    </source>
</evidence>
<dbReference type="GeneTree" id="ENSGT00660000097159"/>